<proteinExistence type="predicted"/>
<reference evidence="2 3" key="1">
    <citation type="submission" date="2019-06" db="EMBL/GenBank/DDBJ databases">
        <title>Lysobacter alkalisoli sp. nov. isolated from saline-alkali soil.</title>
        <authorList>
            <person name="Sun J.-Q."/>
            <person name="Xu L."/>
        </authorList>
    </citation>
    <scope>NUCLEOTIDE SEQUENCE [LARGE SCALE GENOMIC DNA]</scope>
    <source>
        <strain evidence="2 3">SJ-36</strain>
    </source>
</reference>
<keyword evidence="3" id="KW-1185">Reference proteome</keyword>
<dbReference type="Proteomes" id="UP000317199">
    <property type="component" value="Chromosome"/>
</dbReference>
<gene>
    <name evidence="2" type="ORF">FKV23_06505</name>
</gene>
<feature type="signal peptide" evidence="1">
    <location>
        <begin position="1"/>
        <end position="21"/>
    </location>
</feature>
<dbReference type="PANTHER" id="PTHR40590">
    <property type="entry name" value="CYTOPLASMIC PROTEIN-RELATED"/>
    <property type="match status" value="1"/>
</dbReference>
<dbReference type="InterPro" id="IPR002816">
    <property type="entry name" value="TraB/PrgY/GumN_fam"/>
</dbReference>
<accession>A0A514BQW1</accession>
<dbReference type="OrthoDB" id="357294at2"/>
<sequence length="325" mass="34870">MRMPQSLVLLAALYVSGIVPAAADGPVGGGVGMQAVEAEIEAPASPVPLLWKVSDEDNSVYLLGSFHLLKADDHPLSEDIEVAFEDAERLAFEVPPEQVDDPANATLFLQAAAYADGRRLSDVVPPEAHAKLVAMLDQAGMPAAAFETFEPWFVNLTLVLGMAQPMGFSGAHGLDQHFMKRAKAAGKPSIGLESIERQVAVLDGTPMDEQVASLVELVDDPAALAEQLTKLHEAWRSGDAATLQQVAIDEMKEKTPESYRMINVERNQAWLPQLRAMLDESDSDDVLVVVGAMHLLGEDGLVEGLRDAGYGVERICSACEQGMGE</sequence>
<feature type="chain" id="PRO_5022206079" evidence="1">
    <location>
        <begin position="22"/>
        <end position="325"/>
    </location>
</feature>
<dbReference type="CDD" id="cd14789">
    <property type="entry name" value="Tiki"/>
    <property type="match status" value="1"/>
</dbReference>
<dbReference type="InterPro" id="IPR047111">
    <property type="entry name" value="YbaP-like"/>
</dbReference>
<dbReference type="KEGG" id="lyj:FKV23_06505"/>
<evidence type="ECO:0000313" key="3">
    <source>
        <dbReference type="Proteomes" id="UP000317199"/>
    </source>
</evidence>
<evidence type="ECO:0000313" key="2">
    <source>
        <dbReference type="EMBL" id="QDH69783.1"/>
    </source>
</evidence>
<dbReference type="Pfam" id="PF01963">
    <property type="entry name" value="TraB_PrgY_gumN"/>
    <property type="match status" value="1"/>
</dbReference>
<evidence type="ECO:0000256" key="1">
    <source>
        <dbReference type="SAM" id="SignalP"/>
    </source>
</evidence>
<protein>
    <submittedName>
        <fullName evidence="2">TraB/GumN family protein</fullName>
    </submittedName>
</protein>
<organism evidence="2 3">
    <name type="scientific">Marilutibacter alkalisoli</name>
    <dbReference type="NCBI Taxonomy" id="2591633"/>
    <lineage>
        <taxon>Bacteria</taxon>
        <taxon>Pseudomonadati</taxon>
        <taxon>Pseudomonadota</taxon>
        <taxon>Gammaproteobacteria</taxon>
        <taxon>Lysobacterales</taxon>
        <taxon>Lysobacteraceae</taxon>
        <taxon>Marilutibacter</taxon>
    </lineage>
</organism>
<name>A0A514BQW1_9GAMM</name>
<dbReference type="AlphaFoldDB" id="A0A514BQW1"/>
<keyword evidence="1" id="KW-0732">Signal</keyword>
<dbReference type="PANTHER" id="PTHR40590:SF1">
    <property type="entry name" value="CYTOPLASMIC PROTEIN"/>
    <property type="match status" value="1"/>
</dbReference>
<dbReference type="EMBL" id="CP041242">
    <property type="protein sequence ID" value="QDH69783.1"/>
    <property type="molecule type" value="Genomic_DNA"/>
</dbReference>